<comment type="caution">
    <text evidence="1">The sequence shown here is derived from an EMBL/GenBank/DDBJ whole genome shotgun (WGS) entry which is preliminary data.</text>
</comment>
<sequence length="65" mass="6915">MKPGPMAEVAIRNIAPISVERVLVFIAEPVAGASAFSVLGRPVRRTWRWLDLVGGLDGGLAMVLS</sequence>
<keyword evidence="2" id="KW-1185">Reference proteome</keyword>
<name>A0ABN2E440_9ACTN</name>
<dbReference type="Proteomes" id="UP001500393">
    <property type="component" value="Unassembled WGS sequence"/>
</dbReference>
<protein>
    <submittedName>
        <fullName evidence="1">Uncharacterized protein</fullName>
    </submittedName>
</protein>
<evidence type="ECO:0000313" key="1">
    <source>
        <dbReference type="EMBL" id="GAA1595816.1"/>
    </source>
</evidence>
<organism evidence="1 2">
    <name type="scientific">Kribbella sancticallisti</name>
    <dbReference type="NCBI Taxonomy" id="460087"/>
    <lineage>
        <taxon>Bacteria</taxon>
        <taxon>Bacillati</taxon>
        <taxon>Actinomycetota</taxon>
        <taxon>Actinomycetes</taxon>
        <taxon>Propionibacteriales</taxon>
        <taxon>Kribbellaceae</taxon>
        <taxon>Kribbella</taxon>
    </lineage>
</organism>
<gene>
    <name evidence="1" type="ORF">GCM10009789_57190</name>
</gene>
<accession>A0ABN2E440</accession>
<reference evidence="1 2" key="1">
    <citation type="journal article" date="2019" name="Int. J. Syst. Evol. Microbiol.">
        <title>The Global Catalogue of Microorganisms (GCM) 10K type strain sequencing project: providing services to taxonomists for standard genome sequencing and annotation.</title>
        <authorList>
            <consortium name="The Broad Institute Genomics Platform"/>
            <consortium name="The Broad Institute Genome Sequencing Center for Infectious Disease"/>
            <person name="Wu L."/>
            <person name="Ma J."/>
        </authorList>
    </citation>
    <scope>NUCLEOTIDE SEQUENCE [LARGE SCALE GENOMIC DNA]</scope>
    <source>
        <strain evidence="1 2">JCM 14969</strain>
    </source>
</reference>
<evidence type="ECO:0000313" key="2">
    <source>
        <dbReference type="Proteomes" id="UP001500393"/>
    </source>
</evidence>
<dbReference type="EMBL" id="BAAAOS010000045">
    <property type="protein sequence ID" value="GAA1595816.1"/>
    <property type="molecule type" value="Genomic_DNA"/>
</dbReference>
<proteinExistence type="predicted"/>